<dbReference type="OrthoDB" id="285317at2"/>
<gene>
    <name evidence="1" type="ORF">Mal64_29680</name>
</gene>
<comment type="caution">
    <text evidence="1">The sequence shown here is derived from an EMBL/GenBank/DDBJ whole genome shotgun (WGS) entry which is preliminary data.</text>
</comment>
<proteinExistence type="predicted"/>
<keyword evidence="2" id="KW-1185">Reference proteome</keyword>
<dbReference type="Proteomes" id="UP000315440">
    <property type="component" value="Unassembled WGS sequence"/>
</dbReference>
<dbReference type="AlphaFoldDB" id="A0A5C5ZJA2"/>
<protein>
    <submittedName>
        <fullName evidence="1">Uncharacterized protein</fullName>
    </submittedName>
</protein>
<dbReference type="EMBL" id="SJPQ01000003">
    <property type="protein sequence ID" value="TWT87429.1"/>
    <property type="molecule type" value="Genomic_DNA"/>
</dbReference>
<reference evidence="1 2" key="1">
    <citation type="submission" date="2019-02" db="EMBL/GenBank/DDBJ databases">
        <title>Deep-cultivation of Planctomycetes and their phenomic and genomic characterization uncovers novel biology.</title>
        <authorList>
            <person name="Wiegand S."/>
            <person name="Jogler M."/>
            <person name="Boedeker C."/>
            <person name="Pinto D."/>
            <person name="Vollmers J."/>
            <person name="Rivas-Marin E."/>
            <person name="Kohn T."/>
            <person name="Peeters S.H."/>
            <person name="Heuer A."/>
            <person name="Rast P."/>
            <person name="Oberbeckmann S."/>
            <person name="Bunk B."/>
            <person name="Jeske O."/>
            <person name="Meyerdierks A."/>
            <person name="Storesund J.E."/>
            <person name="Kallscheuer N."/>
            <person name="Luecker S."/>
            <person name="Lage O.M."/>
            <person name="Pohl T."/>
            <person name="Merkel B.J."/>
            <person name="Hornburger P."/>
            <person name="Mueller R.-W."/>
            <person name="Bruemmer F."/>
            <person name="Labrenz M."/>
            <person name="Spormann A.M."/>
            <person name="Op Den Camp H."/>
            <person name="Overmann J."/>
            <person name="Amann R."/>
            <person name="Jetten M.S.M."/>
            <person name="Mascher T."/>
            <person name="Medema M.H."/>
            <person name="Devos D.P."/>
            <person name="Kaster A.-K."/>
            <person name="Ovreas L."/>
            <person name="Rohde M."/>
            <person name="Galperin M.Y."/>
            <person name="Jogler C."/>
        </authorList>
    </citation>
    <scope>NUCLEOTIDE SEQUENCE [LARGE SCALE GENOMIC DNA]</scope>
    <source>
        <strain evidence="1 2">Mal64</strain>
    </source>
</reference>
<dbReference type="RefSeq" id="WP_146401558.1">
    <property type="nucleotide sequence ID" value="NZ_SJPQ01000003.1"/>
</dbReference>
<organism evidence="1 2">
    <name type="scientific">Pseudobythopirellula maris</name>
    <dbReference type="NCBI Taxonomy" id="2527991"/>
    <lineage>
        <taxon>Bacteria</taxon>
        <taxon>Pseudomonadati</taxon>
        <taxon>Planctomycetota</taxon>
        <taxon>Planctomycetia</taxon>
        <taxon>Pirellulales</taxon>
        <taxon>Lacipirellulaceae</taxon>
        <taxon>Pseudobythopirellula</taxon>
    </lineage>
</organism>
<sequence>MKPCDLDTGATRIRHATEELLRVWEEVSESWDDPVSRAFYEQRIETILPDVKTGLDAIARMRMLLQEAQREVER</sequence>
<evidence type="ECO:0000313" key="2">
    <source>
        <dbReference type="Proteomes" id="UP000315440"/>
    </source>
</evidence>
<name>A0A5C5ZJA2_9BACT</name>
<evidence type="ECO:0000313" key="1">
    <source>
        <dbReference type="EMBL" id="TWT87429.1"/>
    </source>
</evidence>
<accession>A0A5C5ZJA2</accession>